<dbReference type="InterPro" id="IPR052194">
    <property type="entry name" value="MESH1"/>
</dbReference>
<dbReference type="PANTHER" id="PTHR46246">
    <property type="entry name" value="GUANOSINE-3',5'-BIS(DIPHOSPHATE) 3'-PYROPHOSPHOHYDROLASE MESH1"/>
    <property type="match status" value="1"/>
</dbReference>
<name>A0A317EFJ5_9PROT</name>
<feature type="domain" description="HD/PDEase" evidence="2">
    <location>
        <begin position="105"/>
        <end position="214"/>
    </location>
</feature>
<evidence type="ECO:0000313" key="4">
    <source>
        <dbReference type="Proteomes" id="UP000246077"/>
    </source>
</evidence>
<evidence type="ECO:0000313" key="3">
    <source>
        <dbReference type="EMBL" id="PWR23955.1"/>
    </source>
</evidence>
<dbReference type="EMBL" id="QGLF01000001">
    <property type="protein sequence ID" value="PWR23955.1"/>
    <property type="molecule type" value="Genomic_DNA"/>
</dbReference>
<evidence type="ECO:0000259" key="2">
    <source>
        <dbReference type="SMART" id="SM00471"/>
    </source>
</evidence>
<sequence>MGGGGDRKARLRSRLAGRDRRHPAPGGHDRPAAPPVAGAGEWRHPLCDRGGGTGARRLAAPVRLRPRPPGPPFPDPCRRRQIMIEAAKAFATRAHAAAGQRRKYTGAPYIEHPAAVAALVAAAGGDAAMIAAAWLHDVVEDTGVPLAAIEVDFGPEVAELVSWLTKPEASGAGDREARKAQECAHLAAAPVRAKAVKLADLIDNTATVVERDPIFAATYLREKLAVLDVLADAAGGSAVAAALLPRARAIVEQGLATLSAAR</sequence>
<evidence type="ECO:0000256" key="1">
    <source>
        <dbReference type="SAM" id="MobiDB-lite"/>
    </source>
</evidence>
<gene>
    <name evidence="3" type="ORF">DKG75_05245</name>
</gene>
<dbReference type="Proteomes" id="UP000246077">
    <property type="component" value="Unassembled WGS sequence"/>
</dbReference>
<dbReference type="Gene3D" id="1.10.3210.10">
    <property type="entry name" value="Hypothetical protein af1432"/>
    <property type="match status" value="1"/>
</dbReference>
<dbReference type="GO" id="GO:0008893">
    <property type="term" value="F:guanosine-3',5'-bis(diphosphate) 3'-diphosphatase activity"/>
    <property type="evidence" value="ECO:0007669"/>
    <property type="project" value="TreeGrafter"/>
</dbReference>
<dbReference type="InterPro" id="IPR003607">
    <property type="entry name" value="HD/PDEase_dom"/>
</dbReference>
<dbReference type="SMART" id="SM00471">
    <property type="entry name" value="HDc"/>
    <property type="match status" value="1"/>
</dbReference>
<dbReference type="PANTHER" id="PTHR46246:SF1">
    <property type="entry name" value="GUANOSINE-3',5'-BIS(DIPHOSPHATE) 3'-PYROPHOSPHOHYDROLASE MESH1"/>
    <property type="match status" value="1"/>
</dbReference>
<reference evidence="4" key="1">
    <citation type="submission" date="2018-05" db="EMBL/GenBank/DDBJ databases">
        <title>Zavarzinia sp. HR-AS.</title>
        <authorList>
            <person name="Lee Y."/>
            <person name="Jeon C.O."/>
        </authorList>
    </citation>
    <scope>NUCLEOTIDE SEQUENCE [LARGE SCALE GENOMIC DNA]</scope>
    <source>
        <strain evidence="4">DSM 1231</strain>
    </source>
</reference>
<protein>
    <recommendedName>
        <fullName evidence="2">HD/PDEase domain-containing protein</fullName>
    </recommendedName>
</protein>
<dbReference type="Pfam" id="PF13328">
    <property type="entry name" value="HD_4"/>
    <property type="match status" value="1"/>
</dbReference>
<feature type="region of interest" description="Disordered" evidence="1">
    <location>
        <begin position="1"/>
        <end position="76"/>
    </location>
</feature>
<proteinExistence type="predicted"/>
<organism evidence="3 4">
    <name type="scientific">Zavarzinia compransoris</name>
    <dbReference type="NCBI Taxonomy" id="1264899"/>
    <lineage>
        <taxon>Bacteria</taxon>
        <taxon>Pseudomonadati</taxon>
        <taxon>Pseudomonadota</taxon>
        <taxon>Alphaproteobacteria</taxon>
        <taxon>Rhodospirillales</taxon>
        <taxon>Zavarziniaceae</taxon>
        <taxon>Zavarzinia</taxon>
    </lineage>
</organism>
<feature type="compositionally biased region" description="Basic residues" evidence="1">
    <location>
        <begin position="9"/>
        <end position="23"/>
    </location>
</feature>
<dbReference type="SUPFAM" id="SSF109604">
    <property type="entry name" value="HD-domain/PDEase-like"/>
    <property type="match status" value="1"/>
</dbReference>
<dbReference type="AlphaFoldDB" id="A0A317EFJ5"/>
<keyword evidence="4" id="KW-1185">Reference proteome</keyword>
<accession>A0A317EFJ5</accession>
<dbReference type="OrthoDB" id="9802385at2"/>
<comment type="caution">
    <text evidence="3">The sequence shown here is derived from an EMBL/GenBank/DDBJ whole genome shotgun (WGS) entry which is preliminary data.</text>
</comment>